<dbReference type="Pfam" id="PF12704">
    <property type="entry name" value="MacB_PCD"/>
    <property type="match status" value="1"/>
</dbReference>
<evidence type="ECO:0000256" key="3">
    <source>
        <dbReference type="ARBA" id="ARBA00022692"/>
    </source>
</evidence>
<reference evidence="10 11" key="1">
    <citation type="submission" date="2018-04" db="EMBL/GenBank/DDBJ databases">
        <title>Genomic Encyclopedia of Archaeal and Bacterial Type Strains, Phase II (KMG-II): from individual species to whole genera.</title>
        <authorList>
            <person name="Goeker M."/>
        </authorList>
    </citation>
    <scope>NUCLEOTIDE SEQUENCE [LARGE SCALE GENOMIC DNA]</scope>
    <source>
        <strain evidence="10 11">DSM 5822</strain>
    </source>
</reference>
<evidence type="ECO:0000313" key="10">
    <source>
        <dbReference type="EMBL" id="PTQ88164.1"/>
    </source>
</evidence>
<evidence type="ECO:0000259" key="8">
    <source>
        <dbReference type="Pfam" id="PF02687"/>
    </source>
</evidence>
<dbReference type="EMBL" id="QAON01000014">
    <property type="protein sequence ID" value="PTQ88164.1"/>
    <property type="molecule type" value="Genomic_DNA"/>
</dbReference>
<dbReference type="GO" id="GO:0005886">
    <property type="term" value="C:plasma membrane"/>
    <property type="evidence" value="ECO:0007669"/>
    <property type="project" value="UniProtKB-SubCell"/>
</dbReference>
<organism evidence="10 11">
    <name type="scientific">Agitococcus lubricus</name>
    <dbReference type="NCBI Taxonomy" id="1077255"/>
    <lineage>
        <taxon>Bacteria</taxon>
        <taxon>Pseudomonadati</taxon>
        <taxon>Pseudomonadota</taxon>
        <taxon>Gammaproteobacteria</taxon>
        <taxon>Moraxellales</taxon>
        <taxon>Moraxellaceae</taxon>
        <taxon>Agitococcus</taxon>
    </lineage>
</organism>
<feature type="domain" description="ABC3 transporter permease C-terminal" evidence="8">
    <location>
        <begin position="286"/>
        <end position="399"/>
    </location>
</feature>
<dbReference type="GO" id="GO:0022857">
    <property type="term" value="F:transmembrane transporter activity"/>
    <property type="evidence" value="ECO:0007669"/>
    <property type="project" value="TreeGrafter"/>
</dbReference>
<dbReference type="InterPro" id="IPR025857">
    <property type="entry name" value="MacB_PCD"/>
</dbReference>
<evidence type="ECO:0000259" key="9">
    <source>
        <dbReference type="Pfam" id="PF12704"/>
    </source>
</evidence>
<dbReference type="PANTHER" id="PTHR30572:SF4">
    <property type="entry name" value="ABC TRANSPORTER PERMEASE YTRF"/>
    <property type="match status" value="1"/>
</dbReference>
<proteinExistence type="inferred from homology"/>
<dbReference type="OrthoDB" id="9770036at2"/>
<feature type="transmembrane region" description="Helical" evidence="7">
    <location>
        <begin position="371"/>
        <end position="392"/>
    </location>
</feature>
<evidence type="ECO:0000256" key="1">
    <source>
        <dbReference type="ARBA" id="ARBA00004651"/>
    </source>
</evidence>
<evidence type="ECO:0000256" key="7">
    <source>
        <dbReference type="SAM" id="Phobius"/>
    </source>
</evidence>
<gene>
    <name evidence="10" type="ORF">C8N29_11422</name>
</gene>
<evidence type="ECO:0000256" key="5">
    <source>
        <dbReference type="ARBA" id="ARBA00023136"/>
    </source>
</evidence>
<keyword evidence="5 7" id="KW-0472">Membrane</keyword>
<keyword evidence="11" id="KW-1185">Reference proteome</keyword>
<evidence type="ECO:0000256" key="6">
    <source>
        <dbReference type="ARBA" id="ARBA00038076"/>
    </source>
</evidence>
<feature type="transmembrane region" description="Helical" evidence="7">
    <location>
        <begin position="327"/>
        <end position="351"/>
    </location>
</feature>
<accession>A0A2T5IW82</accession>
<protein>
    <submittedName>
        <fullName evidence="10">Putative ABC transport system permease protein</fullName>
    </submittedName>
</protein>
<dbReference type="RefSeq" id="WP_107866468.1">
    <property type="nucleotide sequence ID" value="NZ_QAON01000014.1"/>
</dbReference>
<comment type="similarity">
    <text evidence="6">Belongs to the ABC-4 integral membrane protein family.</text>
</comment>
<dbReference type="Pfam" id="PF02687">
    <property type="entry name" value="FtsX"/>
    <property type="match status" value="1"/>
</dbReference>
<keyword evidence="2" id="KW-1003">Cell membrane</keyword>
<evidence type="ECO:0000313" key="11">
    <source>
        <dbReference type="Proteomes" id="UP000244223"/>
    </source>
</evidence>
<feature type="domain" description="MacB-like periplasmic core" evidence="9">
    <location>
        <begin position="20"/>
        <end position="245"/>
    </location>
</feature>
<feature type="transmembrane region" description="Helical" evidence="7">
    <location>
        <begin position="21"/>
        <end position="41"/>
    </location>
</feature>
<dbReference type="InterPro" id="IPR050250">
    <property type="entry name" value="Macrolide_Exporter_MacB"/>
</dbReference>
<feature type="transmembrane region" description="Helical" evidence="7">
    <location>
        <begin position="282"/>
        <end position="307"/>
    </location>
</feature>
<name>A0A2T5IW82_9GAMM</name>
<dbReference type="AlphaFoldDB" id="A0A2T5IW82"/>
<dbReference type="InterPro" id="IPR003838">
    <property type="entry name" value="ABC3_permease_C"/>
</dbReference>
<dbReference type="Proteomes" id="UP000244223">
    <property type="component" value="Unassembled WGS sequence"/>
</dbReference>
<evidence type="ECO:0000256" key="2">
    <source>
        <dbReference type="ARBA" id="ARBA00022475"/>
    </source>
</evidence>
<keyword evidence="3 7" id="KW-0812">Transmembrane</keyword>
<sequence>MLIPMLYEALVAMLANRLRSFLTMLGMMIGVASVVLMLAIGQTARDSVQKTIDSMGSHLFIVLAGSANTGGLRTGSGGVSTLTVADATAISELAGVNVTAPVLQTRQQLVASGTNWSTEIFGSTPDYLIARGWQIQDGTSFDDSDVRQSRRVALIGATVAHNLFADDNPIGQTLRIGRTPYEVIGVLAAKGQSLDGRDQDDTVIVPLTSAQRYLVGNRWRNSVRMILVQATDESVMPQVEGDMDTLLRERHKIAIEAEPDFSIRNLAAIAQTAAETAKTMSLLLGAIASISLVVGGIGIMNIMLVSVTERTREIGIRMAIGARQRDVLSQFLLESVMISVTGGIIGLLVGMGCAQLVGSMWQTSVSVSMDAVILAFSVAAVTGVSFGFYPAYKASRLDPIEALRYQ</sequence>
<comment type="caution">
    <text evidence="10">The sequence shown here is derived from an EMBL/GenBank/DDBJ whole genome shotgun (WGS) entry which is preliminary data.</text>
</comment>
<keyword evidence="4 7" id="KW-1133">Transmembrane helix</keyword>
<comment type="subcellular location">
    <subcellularLocation>
        <location evidence="1">Cell membrane</location>
        <topology evidence="1">Multi-pass membrane protein</topology>
    </subcellularLocation>
</comment>
<evidence type="ECO:0000256" key="4">
    <source>
        <dbReference type="ARBA" id="ARBA00022989"/>
    </source>
</evidence>
<dbReference type="PANTHER" id="PTHR30572">
    <property type="entry name" value="MEMBRANE COMPONENT OF TRANSPORTER-RELATED"/>
    <property type="match status" value="1"/>
</dbReference>